<organism evidence="8 9">
    <name type="scientific">Rhodococcus sovatensis</name>
    <dbReference type="NCBI Taxonomy" id="1805840"/>
    <lineage>
        <taxon>Bacteria</taxon>
        <taxon>Bacillati</taxon>
        <taxon>Actinomycetota</taxon>
        <taxon>Actinomycetes</taxon>
        <taxon>Mycobacteriales</taxon>
        <taxon>Nocardiaceae</taxon>
        <taxon>Rhodococcus</taxon>
    </lineage>
</organism>
<dbReference type="Pfam" id="PF00441">
    <property type="entry name" value="Acyl-CoA_dh_1"/>
    <property type="match status" value="1"/>
</dbReference>
<keyword evidence="4" id="KW-0274">FAD</keyword>
<comment type="similarity">
    <text evidence="2">Belongs to the acyl-CoA dehydrogenase family.</text>
</comment>
<evidence type="ECO:0000259" key="7">
    <source>
        <dbReference type="Pfam" id="PF02771"/>
    </source>
</evidence>
<dbReference type="Proteomes" id="UP001432000">
    <property type="component" value="Chromosome"/>
</dbReference>
<dbReference type="SUPFAM" id="SSF47203">
    <property type="entry name" value="Acyl-CoA dehydrogenase C-terminal domain-like"/>
    <property type="match status" value="1"/>
</dbReference>
<dbReference type="Gene3D" id="1.10.540.10">
    <property type="entry name" value="Acyl-CoA dehydrogenase/oxidase, N-terminal domain"/>
    <property type="match status" value="1"/>
</dbReference>
<dbReference type="InterPro" id="IPR009100">
    <property type="entry name" value="AcylCoA_DH/oxidase_NM_dom_sf"/>
</dbReference>
<comment type="cofactor">
    <cofactor evidence="1">
        <name>FAD</name>
        <dbReference type="ChEBI" id="CHEBI:57692"/>
    </cofactor>
</comment>
<evidence type="ECO:0000313" key="9">
    <source>
        <dbReference type="Proteomes" id="UP001432000"/>
    </source>
</evidence>
<name>A0ABZ2PLN8_9NOCA</name>
<proteinExistence type="inferred from homology"/>
<dbReference type="CDD" id="cd00567">
    <property type="entry name" value="ACAD"/>
    <property type="match status" value="1"/>
</dbReference>
<evidence type="ECO:0000313" key="8">
    <source>
        <dbReference type="EMBL" id="WXG68651.1"/>
    </source>
</evidence>
<dbReference type="Gene3D" id="2.40.110.10">
    <property type="entry name" value="Butyryl-CoA Dehydrogenase, subunit A, domain 2"/>
    <property type="match status" value="1"/>
</dbReference>
<evidence type="ECO:0000256" key="5">
    <source>
        <dbReference type="ARBA" id="ARBA00023002"/>
    </source>
</evidence>
<reference evidence="8 9" key="1">
    <citation type="submission" date="2024-03" db="EMBL/GenBank/DDBJ databases">
        <title>Natural products discovery in diverse microorganisms through a two-stage MS feature dereplication strategy.</title>
        <authorList>
            <person name="Zhang R."/>
        </authorList>
    </citation>
    <scope>NUCLEOTIDE SEQUENCE [LARGE SCALE GENOMIC DNA]</scope>
    <source>
        <strain evidence="8 9">18930</strain>
    </source>
</reference>
<evidence type="ECO:0000256" key="1">
    <source>
        <dbReference type="ARBA" id="ARBA00001974"/>
    </source>
</evidence>
<dbReference type="InterPro" id="IPR037069">
    <property type="entry name" value="AcylCoA_DH/ox_N_sf"/>
</dbReference>
<evidence type="ECO:0000256" key="4">
    <source>
        <dbReference type="ARBA" id="ARBA00022827"/>
    </source>
</evidence>
<evidence type="ECO:0000256" key="2">
    <source>
        <dbReference type="ARBA" id="ARBA00009347"/>
    </source>
</evidence>
<dbReference type="InterPro" id="IPR036250">
    <property type="entry name" value="AcylCo_DH-like_C"/>
</dbReference>
<dbReference type="InterPro" id="IPR046373">
    <property type="entry name" value="Acyl-CoA_Oxase/DH_mid-dom_sf"/>
</dbReference>
<feature type="domain" description="Acyl-CoA dehydrogenase/oxidase N-terminal" evidence="7">
    <location>
        <begin position="6"/>
        <end position="116"/>
    </location>
</feature>
<dbReference type="PANTHER" id="PTHR43884:SF20">
    <property type="entry name" value="ACYL-COA DEHYDROGENASE FADE28"/>
    <property type="match status" value="1"/>
</dbReference>
<dbReference type="SUPFAM" id="SSF56645">
    <property type="entry name" value="Acyl-CoA dehydrogenase NM domain-like"/>
    <property type="match status" value="1"/>
</dbReference>
<keyword evidence="3" id="KW-0285">Flavoprotein</keyword>
<dbReference type="InterPro" id="IPR013786">
    <property type="entry name" value="AcylCoA_DH/ox_N"/>
</dbReference>
<dbReference type="InterPro" id="IPR009075">
    <property type="entry name" value="AcylCo_DH/oxidase_C"/>
</dbReference>
<dbReference type="Pfam" id="PF02771">
    <property type="entry name" value="Acyl-CoA_dh_N"/>
    <property type="match status" value="1"/>
</dbReference>
<gene>
    <name evidence="8" type="ORF">WDS16_26265</name>
</gene>
<feature type="domain" description="Acyl-CoA dehydrogenase/oxidase C-terminal" evidence="6">
    <location>
        <begin position="227"/>
        <end position="357"/>
    </location>
</feature>
<dbReference type="Gene3D" id="1.20.140.10">
    <property type="entry name" value="Butyryl-CoA Dehydrogenase, subunit A, domain 3"/>
    <property type="match status" value="1"/>
</dbReference>
<dbReference type="EMBL" id="CP147846">
    <property type="protein sequence ID" value="WXG68651.1"/>
    <property type="molecule type" value="Genomic_DNA"/>
</dbReference>
<protein>
    <submittedName>
        <fullName evidence="8">Acyl-CoA dehydrogenase</fullName>
    </submittedName>
</protein>
<accession>A0ABZ2PLN8</accession>
<evidence type="ECO:0000259" key="6">
    <source>
        <dbReference type="Pfam" id="PF00441"/>
    </source>
</evidence>
<dbReference type="PANTHER" id="PTHR43884">
    <property type="entry name" value="ACYL-COA DEHYDROGENASE"/>
    <property type="match status" value="1"/>
</dbReference>
<sequence>MDFTTTEAQRDLAGLTRDLVAKYSTNDVQRQLDSNPDTIDAALWSALATGGLLAAAAPESVGGDGFGVLESTSIAVELGRGLAAVPFVVSSTAAAAVAEFGTPQQMAEWAAPAVAGSSILTLALEEEQGEDLLDPLTRAEETATGWTVTGTKISVDSATVADGFVVNTTDGVFLVRADDPGVAITPQRGVDNRSLGLVELNSVALEPNRRLASSDAARWIRARIVLGTCAYQLGVLEESLKVTAEYARERVQFGKPIGSFQAVAQRLADAYIDVKGARLTLWKAAWVLSAGRQGDDEVAVAKFWAADAGHRVAHTLVHIHGGVGLDRDHPVHRYFLAAKRAEFVYGSATAQLQRLGATLASVPA</sequence>
<evidence type="ECO:0000256" key="3">
    <source>
        <dbReference type="ARBA" id="ARBA00022630"/>
    </source>
</evidence>
<keyword evidence="9" id="KW-1185">Reference proteome</keyword>
<dbReference type="RefSeq" id="WP_338888995.1">
    <property type="nucleotide sequence ID" value="NZ_CP147846.1"/>
</dbReference>
<keyword evidence="5" id="KW-0560">Oxidoreductase</keyword>